<keyword evidence="3" id="KW-1185">Reference proteome</keyword>
<organism evidence="2 3">
    <name type="scientific">Hucho hucho</name>
    <name type="common">huchen</name>
    <dbReference type="NCBI Taxonomy" id="62062"/>
    <lineage>
        <taxon>Eukaryota</taxon>
        <taxon>Metazoa</taxon>
        <taxon>Chordata</taxon>
        <taxon>Craniata</taxon>
        <taxon>Vertebrata</taxon>
        <taxon>Euteleostomi</taxon>
        <taxon>Actinopterygii</taxon>
        <taxon>Neopterygii</taxon>
        <taxon>Teleostei</taxon>
        <taxon>Protacanthopterygii</taxon>
        <taxon>Salmoniformes</taxon>
        <taxon>Salmonidae</taxon>
        <taxon>Salmoninae</taxon>
        <taxon>Hucho</taxon>
    </lineage>
</organism>
<evidence type="ECO:0000313" key="2">
    <source>
        <dbReference type="Ensembl" id="ENSHHUP00000055376.1"/>
    </source>
</evidence>
<reference evidence="3" key="1">
    <citation type="submission" date="2018-06" db="EMBL/GenBank/DDBJ databases">
        <title>Genome assembly of Danube salmon.</title>
        <authorList>
            <person name="Macqueen D.J."/>
            <person name="Gundappa M.K."/>
        </authorList>
    </citation>
    <scope>NUCLEOTIDE SEQUENCE [LARGE SCALE GENOMIC DNA]</scope>
</reference>
<accession>A0A4W5NT43</accession>
<reference evidence="2" key="3">
    <citation type="submission" date="2025-09" db="UniProtKB">
        <authorList>
            <consortium name="Ensembl"/>
        </authorList>
    </citation>
    <scope>IDENTIFICATION</scope>
</reference>
<dbReference type="GeneTree" id="ENSGT00940000155362"/>
<feature type="region of interest" description="Disordered" evidence="1">
    <location>
        <begin position="1"/>
        <end position="110"/>
    </location>
</feature>
<dbReference type="AlphaFoldDB" id="A0A4W5NT43"/>
<protein>
    <submittedName>
        <fullName evidence="2">Uncharacterized protein</fullName>
    </submittedName>
</protein>
<proteinExistence type="predicted"/>
<feature type="compositionally biased region" description="Polar residues" evidence="1">
    <location>
        <begin position="7"/>
        <end position="18"/>
    </location>
</feature>
<reference evidence="2" key="2">
    <citation type="submission" date="2025-08" db="UniProtKB">
        <authorList>
            <consortium name="Ensembl"/>
        </authorList>
    </citation>
    <scope>IDENTIFICATION</scope>
</reference>
<sequence length="188" mass="20474">MLVQRSACPSQPRVTRASSCLAVGAPMGPAPSSNSPRGDAGSLGSLTDFSQPVAFENAEIGQCNNLAPPPLPLPEDEPDEEEEKPKEEDVSQTVQPEAPPPTRHPDRPFHLPLRLLLPRPLQASCATEASPGVLEKAKQFRFSKNSHVAFEFDDTKVKNRLIIELELQSQAWCSTWRGSTTLTSPPSR</sequence>
<evidence type="ECO:0000256" key="1">
    <source>
        <dbReference type="SAM" id="MobiDB-lite"/>
    </source>
</evidence>
<name>A0A4W5NT43_9TELE</name>
<evidence type="ECO:0000313" key="3">
    <source>
        <dbReference type="Proteomes" id="UP000314982"/>
    </source>
</evidence>
<dbReference type="Ensembl" id="ENSHHUT00000057301.1">
    <property type="protein sequence ID" value="ENSHHUP00000055376.1"/>
    <property type="gene ID" value="ENSHHUG00000033130.1"/>
</dbReference>
<dbReference type="Proteomes" id="UP000314982">
    <property type="component" value="Unassembled WGS sequence"/>
</dbReference>